<evidence type="ECO:0000256" key="7">
    <source>
        <dbReference type="ARBA" id="ARBA00023242"/>
    </source>
</evidence>
<keyword evidence="6" id="KW-0509">mRNA transport</keyword>
<feature type="region of interest" description="Disordered" evidence="8">
    <location>
        <begin position="89"/>
        <end position="113"/>
    </location>
</feature>
<dbReference type="OrthoDB" id="25872at2759"/>
<dbReference type="SUPFAM" id="SSF52058">
    <property type="entry name" value="L domain-like"/>
    <property type="match status" value="1"/>
</dbReference>
<dbReference type="PROSITE" id="PS50177">
    <property type="entry name" value="NTF2_DOMAIN"/>
    <property type="match status" value="1"/>
</dbReference>
<evidence type="ECO:0000256" key="1">
    <source>
        <dbReference type="ARBA" id="ARBA00004123"/>
    </source>
</evidence>
<dbReference type="AlphaFoldDB" id="A0A0C2WU50"/>
<evidence type="ECO:0000313" key="11">
    <source>
        <dbReference type="EMBL" id="KIL59873.1"/>
    </source>
</evidence>
<dbReference type="CDD" id="cd14342">
    <property type="entry name" value="UBA_TAP-C"/>
    <property type="match status" value="1"/>
</dbReference>
<gene>
    <name evidence="11" type="ORF">M378DRAFT_168753</name>
</gene>
<keyword evidence="7" id="KW-0539">Nucleus</keyword>
<dbReference type="Gene3D" id="3.80.10.10">
    <property type="entry name" value="Ribonuclease Inhibitor"/>
    <property type="match status" value="1"/>
</dbReference>
<dbReference type="GO" id="GO:0016973">
    <property type="term" value="P:poly(A)+ mRNA export from nucleus"/>
    <property type="evidence" value="ECO:0007669"/>
    <property type="project" value="TreeGrafter"/>
</dbReference>
<evidence type="ECO:0000256" key="8">
    <source>
        <dbReference type="SAM" id="MobiDB-lite"/>
    </source>
</evidence>
<organism evidence="11 12">
    <name type="scientific">Amanita muscaria (strain Koide BX008)</name>
    <dbReference type="NCBI Taxonomy" id="946122"/>
    <lineage>
        <taxon>Eukaryota</taxon>
        <taxon>Fungi</taxon>
        <taxon>Dikarya</taxon>
        <taxon>Basidiomycota</taxon>
        <taxon>Agaricomycotina</taxon>
        <taxon>Agaricomycetes</taxon>
        <taxon>Agaricomycetidae</taxon>
        <taxon>Agaricales</taxon>
        <taxon>Pluteineae</taxon>
        <taxon>Amanitaceae</taxon>
        <taxon>Amanita</taxon>
    </lineage>
</organism>
<evidence type="ECO:0008006" key="13">
    <source>
        <dbReference type="Google" id="ProtNLM"/>
    </source>
</evidence>
<reference evidence="11 12" key="1">
    <citation type="submission" date="2014-04" db="EMBL/GenBank/DDBJ databases">
        <title>Evolutionary Origins and Diversification of the Mycorrhizal Mutualists.</title>
        <authorList>
            <consortium name="DOE Joint Genome Institute"/>
            <consortium name="Mycorrhizal Genomics Consortium"/>
            <person name="Kohler A."/>
            <person name="Kuo A."/>
            <person name="Nagy L.G."/>
            <person name="Floudas D."/>
            <person name="Copeland A."/>
            <person name="Barry K.W."/>
            <person name="Cichocki N."/>
            <person name="Veneault-Fourrey C."/>
            <person name="LaButti K."/>
            <person name="Lindquist E.A."/>
            <person name="Lipzen A."/>
            <person name="Lundell T."/>
            <person name="Morin E."/>
            <person name="Murat C."/>
            <person name="Riley R."/>
            <person name="Ohm R."/>
            <person name="Sun H."/>
            <person name="Tunlid A."/>
            <person name="Henrissat B."/>
            <person name="Grigoriev I.V."/>
            <person name="Hibbett D.S."/>
            <person name="Martin F."/>
        </authorList>
    </citation>
    <scope>NUCLEOTIDE SEQUENCE [LARGE SCALE GENOMIC DNA]</scope>
    <source>
        <strain evidence="11 12">Koide BX008</strain>
    </source>
</reference>
<dbReference type="Gene3D" id="1.10.8.10">
    <property type="entry name" value="DNA helicase RuvA subunit, C-terminal domain"/>
    <property type="match status" value="1"/>
</dbReference>
<keyword evidence="5" id="KW-0677">Repeat</keyword>
<dbReference type="SUPFAM" id="SSF54427">
    <property type="entry name" value="NTF2-like"/>
    <property type="match status" value="1"/>
</dbReference>
<dbReference type="SUPFAM" id="SSF46934">
    <property type="entry name" value="UBA-like"/>
    <property type="match status" value="1"/>
</dbReference>
<protein>
    <recommendedName>
        <fullName evidence="13">NTF2-like protein</fullName>
    </recommendedName>
</protein>
<dbReference type="STRING" id="946122.A0A0C2WU50"/>
<feature type="domain" description="TAP-C" evidence="10">
    <location>
        <begin position="561"/>
        <end position="612"/>
    </location>
</feature>
<dbReference type="SMART" id="SM00804">
    <property type="entry name" value="TAP_C"/>
    <property type="match status" value="1"/>
</dbReference>
<dbReference type="PANTHER" id="PTHR10662">
    <property type="entry name" value="NUCLEAR RNA EXPORT FACTOR"/>
    <property type="match status" value="1"/>
</dbReference>
<evidence type="ECO:0000259" key="9">
    <source>
        <dbReference type="PROSITE" id="PS50177"/>
    </source>
</evidence>
<evidence type="ECO:0000256" key="6">
    <source>
        <dbReference type="ARBA" id="ARBA00022816"/>
    </source>
</evidence>
<name>A0A0C2WU50_AMAMK</name>
<dbReference type="InParanoid" id="A0A0C2WU50"/>
<dbReference type="InterPro" id="IPR032675">
    <property type="entry name" value="LRR_dom_sf"/>
</dbReference>
<dbReference type="InterPro" id="IPR002075">
    <property type="entry name" value="NTF2_dom"/>
</dbReference>
<evidence type="ECO:0000256" key="5">
    <source>
        <dbReference type="ARBA" id="ARBA00022737"/>
    </source>
</evidence>
<dbReference type="Pfam" id="PF22602">
    <property type="entry name" value="NXF_NTF2"/>
    <property type="match status" value="1"/>
</dbReference>
<dbReference type="InterPro" id="IPR030217">
    <property type="entry name" value="NXF_fam"/>
</dbReference>
<feature type="region of interest" description="Disordered" evidence="8">
    <location>
        <begin position="29"/>
        <end position="61"/>
    </location>
</feature>
<keyword evidence="3" id="KW-0813">Transport</keyword>
<dbReference type="HOGENOM" id="CLU_024991_0_0_1"/>
<keyword evidence="4" id="KW-0433">Leucine-rich repeat</keyword>
<comment type="similarity">
    <text evidence="2">Belongs to the NXF family.</text>
</comment>
<dbReference type="InterPro" id="IPR032710">
    <property type="entry name" value="NTF2-like_dom_sf"/>
</dbReference>
<evidence type="ECO:0000256" key="4">
    <source>
        <dbReference type="ARBA" id="ARBA00022614"/>
    </source>
</evidence>
<dbReference type="Gene3D" id="3.10.450.50">
    <property type="match status" value="1"/>
</dbReference>
<dbReference type="Pfam" id="PF03943">
    <property type="entry name" value="TAP_C"/>
    <property type="match status" value="1"/>
</dbReference>
<evidence type="ECO:0000256" key="2">
    <source>
        <dbReference type="ARBA" id="ARBA00009285"/>
    </source>
</evidence>
<dbReference type="InterPro" id="IPR005637">
    <property type="entry name" value="TAP_C_dom"/>
</dbReference>
<proteinExistence type="inferred from homology"/>
<dbReference type="PROSITE" id="PS51281">
    <property type="entry name" value="TAP_C"/>
    <property type="match status" value="1"/>
</dbReference>
<evidence type="ECO:0000256" key="3">
    <source>
        <dbReference type="ARBA" id="ARBA00022448"/>
    </source>
</evidence>
<dbReference type="InterPro" id="IPR009060">
    <property type="entry name" value="UBA-like_sf"/>
</dbReference>
<feature type="domain" description="NTF2" evidence="9">
    <location>
        <begin position="327"/>
        <end position="506"/>
    </location>
</feature>
<dbReference type="PANTHER" id="PTHR10662:SF22">
    <property type="entry name" value="NUCLEAR RNA EXPORT FACTOR 1"/>
    <property type="match status" value="1"/>
</dbReference>
<dbReference type="FunCoup" id="A0A0C2WU50">
    <property type="interactions" value="290"/>
</dbReference>
<accession>A0A0C2WU50</accession>
<dbReference type="Proteomes" id="UP000054549">
    <property type="component" value="Unassembled WGS sequence"/>
</dbReference>
<dbReference type="GO" id="GO:0005634">
    <property type="term" value="C:nucleus"/>
    <property type="evidence" value="ECO:0007669"/>
    <property type="project" value="UniProtKB-SubCell"/>
</dbReference>
<comment type="subcellular location">
    <subcellularLocation>
        <location evidence="1">Nucleus</location>
    </subcellularLocation>
</comment>
<sequence>MLPSPAAAPGSRAIAANALRNAGLMDRDTQMHDASDTPGGRKGTSRSRINRARKDGPSGASARSLASQTLAQHITPTLDPLSIRGAARPTAAGRLRRNAVSSGSAGNALPSAIPRIPAPRLVTATKSKSVEHWRELVKKRWNPDTRFLNLEAMVEDEVVKKHNLTPPGSGGTARDAAVIFKLASQLTPEVQTLSLARNNLTGQHLLYLNRYLPQLANLSLQDNNLRVWNDLDSISSRKHRLLHLRELILIGNPVRETEYQNGRGEKFRIEMARRLVSLQVLDQEAIAKISFDVPQASTSAPSVLKPDATTFPFEMGPSFVTGADPALVSTFLSRYFEKFDAQRAALLDAYDATSTFSYSANTVIPIRARLQGFQHSKSMPNQRRLDWTPWLVTSGGGSRNLTRIASGLEKTVASLHIGADDVVKAIINLPGTKHDLNGPPEHFCVDSFPVLDGQRLLVNVHGQFTEAGTEGIRSFDRSFVLAIAPEGSRAKVNGWDIIILSDQWTIRGYSSPTAWKPGPMLVQALPSSRHRTPVPPASQSDASLFQSLPPDQRDMLATIPEVQRNLALRLCQQTRLNVKYTLDCLTSNQWDFDRAVLNFDQVKATLPPNAFL</sequence>
<evidence type="ECO:0000259" key="10">
    <source>
        <dbReference type="PROSITE" id="PS51281"/>
    </source>
</evidence>
<dbReference type="GO" id="GO:0003723">
    <property type="term" value="F:RNA binding"/>
    <property type="evidence" value="ECO:0007669"/>
    <property type="project" value="TreeGrafter"/>
</dbReference>
<keyword evidence="12" id="KW-1185">Reference proteome</keyword>
<evidence type="ECO:0000313" key="12">
    <source>
        <dbReference type="Proteomes" id="UP000054549"/>
    </source>
</evidence>
<dbReference type="InterPro" id="IPR018222">
    <property type="entry name" value="Nuclear_transport_factor_2_euk"/>
</dbReference>
<dbReference type="EMBL" id="KN818308">
    <property type="protein sequence ID" value="KIL59873.1"/>
    <property type="molecule type" value="Genomic_DNA"/>
</dbReference>